<organism evidence="2">
    <name type="scientific">Arundo donax</name>
    <name type="common">Giant reed</name>
    <name type="synonym">Donax arundinaceus</name>
    <dbReference type="NCBI Taxonomy" id="35708"/>
    <lineage>
        <taxon>Eukaryota</taxon>
        <taxon>Viridiplantae</taxon>
        <taxon>Streptophyta</taxon>
        <taxon>Embryophyta</taxon>
        <taxon>Tracheophyta</taxon>
        <taxon>Spermatophyta</taxon>
        <taxon>Magnoliopsida</taxon>
        <taxon>Liliopsida</taxon>
        <taxon>Poales</taxon>
        <taxon>Poaceae</taxon>
        <taxon>PACMAD clade</taxon>
        <taxon>Arundinoideae</taxon>
        <taxon>Arundineae</taxon>
        <taxon>Arundo</taxon>
    </lineage>
</organism>
<accession>A0A0A9DPI6</accession>
<keyword evidence="1" id="KW-0472">Membrane</keyword>
<protein>
    <submittedName>
        <fullName evidence="2">Uncharacterized protein</fullName>
    </submittedName>
</protein>
<evidence type="ECO:0000256" key="1">
    <source>
        <dbReference type="SAM" id="Phobius"/>
    </source>
</evidence>
<dbReference type="AlphaFoldDB" id="A0A0A9DPI6"/>
<sequence length="71" mass="8631">MNEMRGLQLQLSWASEELDKIDFSRISRLCLLVWFFVLHFWCIYVNHYSQPNEVVFSLFHRCIIVIDRPRA</sequence>
<reference evidence="2" key="1">
    <citation type="submission" date="2014-09" db="EMBL/GenBank/DDBJ databases">
        <authorList>
            <person name="Magalhaes I.L.F."/>
            <person name="Oliveira U."/>
            <person name="Santos F.R."/>
            <person name="Vidigal T.H.D.A."/>
            <person name="Brescovit A.D."/>
            <person name="Santos A.J."/>
        </authorList>
    </citation>
    <scope>NUCLEOTIDE SEQUENCE</scope>
    <source>
        <tissue evidence="2">Shoot tissue taken approximately 20 cm above the soil surface</tissue>
    </source>
</reference>
<name>A0A0A9DPI6_ARUDO</name>
<feature type="transmembrane region" description="Helical" evidence="1">
    <location>
        <begin position="29"/>
        <end position="49"/>
    </location>
</feature>
<reference evidence="2" key="2">
    <citation type="journal article" date="2015" name="Data Brief">
        <title>Shoot transcriptome of the giant reed, Arundo donax.</title>
        <authorList>
            <person name="Barrero R.A."/>
            <person name="Guerrero F.D."/>
            <person name="Moolhuijzen P."/>
            <person name="Goolsby J.A."/>
            <person name="Tidwell J."/>
            <person name="Bellgard S.E."/>
            <person name="Bellgard M.I."/>
        </authorList>
    </citation>
    <scope>NUCLEOTIDE SEQUENCE</scope>
    <source>
        <tissue evidence="2">Shoot tissue taken approximately 20 cm above the soil surface</tissue>
    </source>
</reference>
<dbReference type="EMBL" id="GBRH01212228">
    <property type="protein sequence ID" value="JAD85667.1"/>
    <property type="molecule type" value="Transcribed_RNA"/>
</dbReference>
<evidence type="ECO:0000313" key="2">
    <source>
        <dbReference type="EMBL" id="JAD85667.1"/>
    </source>
</evidence>
<keyword evidence="1" id="KW-0812">Transmembrane</keyword>
<keyword evidence="1" id="KW-1133">Transmembrane helix</keyword>
<proteinExistence type="predicted"/>